<dbReference type="OrthoDB" id="690172at2759"/>
<protein>
    <submittedName>
        <fullName evidence="3">UPF0589 protein like</fullName>
    </submittedName>
</protein>
<gene>
    <name evidence="3" type="ORF">CEY00_Acc25264</name>
</gene>
<name>A0A2R6PYB0_ACTCC</name>
<feature type="transmembrane region" description="Helical" evidence="2">
    <location>
        <begin position="157"/>
        <end position="174"/>
    </location>
</feature>
<feature type="region of interest" description="Disordered" evidence="1">
    <location>
        <begin position="50"/>
        <end position="87"/>
    </location>
</feature>
<dbReference type="InParanoid" id="A0A2R6PYB0"/>
<evidence type="ECO:0000256" key="1">
    <source>
        <dbReference type="SAM" id="MobiDB-lite"/>
    </source>
</evidence>
<proteinExistence type="predicted"/>
<dbReference type="OMA" id="CANAQRS"/>
<dbReference type="PANTHER" id="PTHR36381:SF1">
    <property type="entry name" value="ETHYLENE-REGULATED TRANSCRIPT 2 (ERT2)"/>
    <property type="match status" value="1"/>
</dbReference>
<keyword evidence="2" id="KW-1133">Transmembrane helix</keyword>
<evidence type="ECO:0000256" key="2">
    <source>
        <dbReference type="SAM" id="Phobius"/>
    </source>
</evidence>
<dbReference type="FunCoup" id="A0A2R6PYB0">
    <property type="interactions" value="958"/>
</dbReference>
<feature type="transmembrane region" description="Helical" evidence="2">
    <location>
        <begin position="437"/>
        <end position="465"/>
    </location>
</feature>
<evidence type="ECO:0000313" key="3">
    <source>
        <dbReference type="EMBL" id="PSR98741.1"/>
    </source>
</evidence>
<dbReference type="PANTHER" id="PTHR36381">
    <property type="entry name" value="ETHYLENE-REGULATED TRANSCRIPT 2 (ERT2)"/>
    <property type="match status" value="1"/>
</dbReference>
<keyword evidence="2" id="KW-0812">Transmembrane</keyword>
<accession>A0A2R6PYB0</accession>
<feature type="transmembrane region" description="Helical" evidence="2">
    <location>
        <begin position="132"/>
        <end position="151"/>
    </location>
</feature>
<dbReference type="AlphaFoldDB" id="A0A2R6PYB0"/>
<evidence type="ECO:0000313" key="4">
    <source>
        <dbReference type="Proteomes" id="UP000241394"/>
    </source>
</evidence>
<organism evidence="3 4">
    <name type="scientific">Actinidia chinensis var. chinensis</name>
    <name type="common">Chinese soft-hair kiwi</name>
    <dbReference type="NCBI Taxonomy" id="1590841"/>
    <lineage>
        <taxon>Eukaryota</taxon>
        <taxon>Viridiplantae</taxon>
        <taxon>Streptophyta</taxon>
        <taxon>Embryophyta</taxon>
        <taxon>Tracheophyta</taxon>
        <taxon>Spermatophyta</taxon>
        <taxon>Magnoliopsida</taxon>
        <taxon>eudicotyledons</taxon>
        <taxon>Gunneridae</taxon>
        <taxon>Pentapetalae</taxon>
        <taxon>asterids</taxon>
        <taxon>Ericales</taxon>
        <taxon>Actinidiaceae</taxon>
        <taxon>Actinidia</taxon>
    </lineage>
</organism>
<reference evidence="3 4" key="1">
    <citation type="submission" date="2017-07" db="EMBL/GenBank/DDBJ databases">
        <title>An improved, manually edited Actinidia chinensis var. chinensis (kiwifruit) genome highlights the challenges associated with draft genomes and gene prediction in plants.</title>
        <authorList>
            <person name="Pilkington S."/>
            <person name="Crowhurst R."/>
            <person name="Hilario E."/>
            <person name="Nardozza S."/>
            <person name="Fraser L."/>
            <person name="Peng Y."/>
            <person name="Gunaseelan K."/>
            <person name="Simpson R."/>
            <person name="Tahir J."/>
            <person name="Deroles S."/>
            <person name="Templeton K."/>
            <person name="Luo Z."/>
            <person name="Davy M."/>
            <person name="Cheng C."/>
            <person name="Mcneilage M."/>
            <person name="Scaglione D."/>
            <person name="Liu Y."/>
            <person name="Zhang Q."/>
            <person name="Datson P."/>
            <person name="De Silva N."/>
            <person name="Gardiner S."/>
            <person name="Bassett H."/>
            <person name="Chagne D."/>
            <person name="Mccallum J."/>
            <person name="Dzierzon H."/>
            <person name="Deng C."/>
            <person name="Wang Y.-Y."/>
            <person name="Barron N."/>
            <person name="Manako K."/>
            <person name="Bowen J."/>
            <person name="Foster T."/>
            <person name="Erridge Z."/>
            <person name="Tiffin H."/>
            <person name="Waite C."/>
            <person name="Davies K."/>
            <person name="Grierson E."/>
            <person name="Laing W."/>
            <person name="Kirk R."/>
            <person name="Chen X."/>
            <person name="Wood M."/>
            <person name="Montefiori M."/>
            <person name="Brummell D."/>
            <person name="Schwinn K."/>
            <person name="Catanach A."/>
            <person name="Fullerton C."/>
            <person name="Li D."/>
            <person name="Meiyalaghan S."/>
            <person name="Nieuwenhuizen N."/>
            <person name="Read N."/>
            <person name="Prakash R."/>
            <person name="Hunter D."/>
            <person name="Zhang H."/>
            <person name="Mckenzie M."/>
            <person name="Knabel M."/>
            <person name="Harris A."/>
            <person name="Allan A."/>
            <person name="Chen A."/>
            <person name="Janssen B."/>
            <person name="Plunkett B."/>
            <person name="Dwamena C."/>
            <person name="Voogd C."/>
            <person name="Leif D."/>
            <person name="Lafferty D."/>
            <person name="Souleyre E."/>
            <person name="Varkonyi-Gasic E."/>
            <person name="Gambi F."/>
            <person name="Hanley J."/>
            <person name="Yao J.-L."/>
            <person name="Cheung J."/>
            <person name="David K."/>
            <person name="Warren B."/>
            <person name="Marsh K."/>
            <person name="Snowden K."/>
            <person name="Lin-Wang K."/>
            <person name="Brian L."/>
            <person name="Martinez-Sanchez M."/>
            <person name="Wang M."/>
            <person name="Ileperuma N."/>
            <person name="Macnee N."/>
            <person name="Campin R."/>
            <person name="Mcatee P."/>
            <person name="Drummond R."/>
            <person name="Espley R."/>
            <person name="Ireland H."/>
            <person name="Wu R."/>
            <person name="Atkinson R."/>
            <person name="Karunairetnam S."/>
            <person name="Bulley S."/>
            <person name="Chunkath S."/>
            <person name="Hanley Z."/>
            <person name="Storey R."/>
            <person name="Thrimawithana A."/>
            <person name="Thomson S."/>
            <person name="David C."/>
            <person name="Testolin R."/>
        </authorList>
    </citation>
    <scope>NUCLEOTIDE SEQUENCE [LARGE SCALE GENOMIC DNA]</scope>
    <source>
        <strain evidence="4">cv. Red5</strain>
        <tissue evidence="3">Young leaf</tissue>
    </source>
</reference>
<dbReference type="EMBL" id="NKQK01000022">
    <property type="protein sequence ID" value="PSR98741.1"/>
    <property type="molecule type" value="Genomic_DNA"/>
</dbReference>
<dbReference type="Proteomes" id="UP000241394">
    <property type="component" value="Chromosome LG22"/>
</dbReference>
<keyword evidence="2" id="KW-0472">Membrane</keyword>
<dbReference type="Gramene" id="PSR98741">
    <property type="protein sequence ID" value="PSR98741"/>
    <property type="gene ID" value="CEY00_Acc25264"/>
</dbReference>
<reference evidence="4" key="2">
    <citation type="journal article" date="2018" name="BMC Genomics">
        <title>A manually annotated Actinidia chinensis var. chinensis (kiwifruit) genome highlights the challenges associated with draft genomes and gene prediction in plants.</title>
        <authorList>
            <person name="Pilkington S.M."/>
            <person name="Crowhurst R."/>
            <person name="Hilario E."/>
            <person name="Nardozza S."/>
            <person name="Fraser L."/>
            <person name="Peng Y."/>
            <person name="Gunaseelan K."/>
            <person name="Simpson R."/>
            <person name="Tahir J."/>
            <person name="Deroles S.C."/>
            <person name="Templeton K."/>
            <person name="Luo Z."/>
            <person name="Davy M."/>
            <person name="Cheng C."/>
            <person name="McNeilage M."/>
            <person name="Scaglione D."/>
            <person name="Liu Y."/>
            <person name="Zhang Q."/>
            <person name="Datson P."/>
            <person name="De Silva N."/>
            <person name="Gardiner S.E."/>
            <person name="Bassett H."/>
            <person name="Chagne D."/>
            <person name="McCallum J."/>
            <person name="Dzierzon H."/>
            <person name="Deng C."/>
            <person name="Wang Y.Y."/>
            <person name="Barron L."/>
            <person name="Manako K."/>
            <person name="Bowen J."/>
            <person name="Foster T.M."/>
            <person name="Erridge Z.A."/>
            <person name="Tiffin H."/>
            <person name="Waite C.N."/>
            <person name="Davies K.M."/>
            <person name="Grierson E.P."/>
            <person name="Laing W.A."/>
            <person name="Kirk R."/>
            <person name="Chen X."/>
            <person name="Wood M."/>
            <person name="Montefiori M."/>
            <person name="Brummell D.A."/>
            <person name="Schwinn K.E."/>
            <person name="Catanach A."/>
            <person name="Fullerton C."/>
            <person name="Li D."/>
            <person name="Meiyalaghan S."/>
            <person name="Nieuwenhuizen N."/>
            <person name="Read N."/>
            <person name="Prakash R."/>
            <person name="Hunter D."/>
            <person name="Zhang H."/>
            <person name="McKenzie M."/>
            <person name="Knabel M."/>
            <person name="Harris A."/>
            <person name="Allan A.C."/>
            <person name="Gleave A."/>
            <person name="Chen A."/>
            <person name="Janssen B.J."/>
            <person name="Plunkett B."/>
            <person name="Ampomah-Dwamena C."/>
            <person name="Voogd C."/>
            <person name="Leif D."/>
            <person name="Lafferty D."/>
            <person name="Souleyre E.J.F."/>
            <person name="Varkonyi-Gasic E."/>
            <person name="Gambi F."/>
            <person name="Hanley J."/>
            <person name="Yao J.L."/>
            <person name="Cheung J."/>
            <person name="David K.M."/>
            <person name="Warren B."/>
            <person name="Marsh K."/>
            <person name="Snowden K.C."/>
            <person name="Lin-Wang K."/>
            <person name="Brian L."/>
            <person name="Martinez-Sanchez M."/>
            <person name="Wang M."/>
            <person name="Ileperuma N."/>
            <person name="Macnee N."/>
            <person name="Campin R."/>
            <person name="McAtee P."/>
            <person name="Drummond R.S.M."/>
            <person name="Espley R.V."/>
            <person name="Ireland H.S."/>
            <person name="Wu R."/>
            <person name="Atkinson R.G."/>
            <person name="Karunairetnam S."/>
            <person name="Bulley S."/>
            <person name="Chunkath S."/>
            <person name="Hanley Z."/>
            <person name="Storey R."/>
            <person name="Thrimawithana A.H."/>
            <person name="Thomson S."/>
            <person name="David C."/>
            <person name="Testolin R."/>
            <person name="Huang H."/>
            <person name="Hellens R.P."/>
            <person name="Schaffer R.J."/>
        </authorList>
    </citation>
    <scope>NUCLEOTIDE SEQUENCE [LARGE SCALE GENOMIC DNA]</scope>
    <source>
        <strain evidence="4">cv. Red5</strain>
    </source>
</reference>
<sequence length="484" mass="53196">MPLWKKAKCTRISKLVADHLQPPKHGGSLVVETGFPTSLVDLFVKNRERLKKTNSNSNSKKKKKKRLNPIPDLIPTPSPSSSALDSNSELGLPSVCVLASERGSEIVEIEERGVVGEGEGEGGGCRGEVVEANVNGVFVAILKMFWVLGLALGTKKFVVGITMSAFLLLSIEYAGKHLYRLLKPCANAQRSLVGRCLCFVGIKREKCITLEGAKLPFVSDCFGLIENRKIGDCIQEIETLQPNLNLVHSWLIEGHKMNDTIEEIQTEQPSDNLVPPTGEIQSVRYELDLRSGEEKWVCEELGKKEEVTGKEEAYISAVVGLKTQTSHGGRISSKIKKVISNKLCGSKKKRMGSNNELSSSNGDHEVVMDEPKQHLEDGEFCRLEYDDKSPSLSSEENGDKAVVVDLICSSGTSYLAAMDDSIVREDIGSKRAKNKAYLNLIVIVLVGLVWGRGLALAFALSWYLLLKLADALKKFIKVPLMRSQ</sequence>
<keyword evidence="4" id="KW-1185">Reference proteome</keyword>
<comment type="caution">
    <text evidence="3">The sequence shown here is derived from an EMBL/GenBank/DDBJ whole genome shotgun (WGS) entry which is preliminary data.</text>
</comment>